<dbReference type="EMBL" id="AJIL01000092">
    <property type="protein sequence ID" value="KNE95752.1"/>
    <property type="molecule type" value="Genomic_DNA"/>
</dbReference>
<sequence length="202" mass="22370">MVLHPSFKDKYLKLAKWPKEWIDEAISLTQEMFDLWYKPEKSNTATKPPATGPPKASATGVLAGLGAAAIARSAEVISDPIDIWLSGGLVLEDGAPVNALKWWIEQKDGVNTHHGLLQMDLDVMCCPATTVDVEQTFNFGRDYVSSRRHSLDPKLVSRGMALSFFSKNNKIKPLALHEYMNRKKDVAKTMAKSKGKSVVTVE</sequence>
<dbReference type="OrthoDB" id="3359487at2759"/>
<dbReference type="SUPFAM" id="SSF53098">
    <property type="entry name" value="Ribonuclease H-like"/>
    <property type="match status" value="1"/>
</dbReference>
<protein>
    <recommendedName>
        <fullName evidence="1">HAT C-terminal dimerisation domain-containing protein</fullName>
    </recommendedName>
</protein>
<dbReference type="AlphaFoldDB" id="A0A0L0V8Y6"/>
<dbReference type="Pfam" id="PF05699">
    <property type="entry name" value="Dimer_Tnp_hAT"/>
    <property type="match status" value="1"/>
</dbReference>
<proteinExistence type="predicted"/>
<dbReference type="GO" id="GO:0046983">
    <property type="term" value="F:protein dimerization activity"/>
    <property type="evidence" value="ECO:0007669"/>
    <property type="project" value="InterPro"/>
</dbReference>
<accession>A0A0L0V8Y6</accession>
<feature type="domain" description="HAT C-terminal dimerisation" evidence="1">
    <location>
        <begin position="90"/>
        <end position="160"/>
    </location>
</feature>
<evidence type="ECO:0000313" key="2">
    <source>
        <dbReference type="EMBL" id="KNE95752.1"/>
    </source>
</evidence>
<dbReference type="InterPro" id="IPR008906">
    <property type="entry name" value="HATC_C_dom"/>
</dbReference>
<dbReference type="Proteomes" id="UP000054564">
    <property type="component" value="Unassembled WGS sequence"/>
</dbReference>
<comment type="caution">
    <text evidence="2">The sequence shown here is derived from an EMBL/GenBank/DDBJ whole genome shotgun (WGS) entry which is preliminary data.</text>
</comment>
<reference evidence="3" key="1">
    <citation type="submission" date="2014-03" db="EMBL/GenBank/DDBJ databases">
        <title>The Genome Sequence of Puccinia striiformis f. sp. tritici PST-78.</title>
        <authorList>
            <consortium name="The Broad Institute Genome Sequencing Platform"/>
            <person name="Cuomo C."/>
            <person name="Hulbert S."/>
            <person name="Chen X."/>
            <person name="Walker B."/>
            <person name="Young S.K."/>
            <person name="Zeng Q."/>
            <person name="Gargeya S."/>
            <person name="Fitzgerald M."/>
            <person name="Haas B."/>
            <person name="Abouelleil A."/>
            <person name="Alvarado L."/>
            <person name="Arachchi H.M."/>
            <person name="Berlin A.M."/>
            <person name="Chapman S.B."/>
            <person name="Goldberg J."/>
            <person name="Griggs A."/>
            <person name="Gujja S."/>
            <person name="Hansen M."/>
            <person name="Howarth C."/>
            <person name="Imamovic A."/>
            <person name="Larimer J."/>
            <person name="McCowan C."/>
            <person name="Montmayeur A."/>
            <person name="Murphy C."/>
            <person name="Neiman D."/>
            <person name="Pearson M."/>
            <person name="Priest M."/>
            <person name="Roberts A."/>
            <person name="Saif S."/>
            <person name="Shea T."/>
            <person name="Sisk P."/>
            <person name="Sykes S."/>
            <person name="Wortman J."/>
            <person name="Nusbaum C."/>
            <person name="Birren B."/>
        </authorList>
    </citation>
    <scope>NUCLEOTIDE SEQUENCE [LARGE SCALE GENOMIC DNA]</scope>
    <source>
        <strain evidence="3">race PST-78</strain>
    </source>
</reference>
<dbReference type="InterPro" id="IPR012337">
    <property type="entry name" value="RNaseH-like_sf"/>
</dbReference>
<evidence type="ECO:0000259" key="1">
    <source>
        <dbReference type="Pfam" id="PF05699"/>
    </source>
</evidence>
<keyword evidence="3" id="KW-1185">Reference proteome</keyword>
<organism evidence="2 3">
    <name type="scientific">Puccinia striiformis f. sp. tritici PST-78</name>
    <dbReference type="NCBI Taxonomy" id="1165861"/>
    <lineage>
        <taxon>Eukaryota</taxon>
        <taxon>Fungi</taxon>
        <taxon>Dikarya</taxon>
        <taxon>Basidiomycota</taxon>
        <taxon>Pucciniomycotina</taxon>
        <taxon>Pucciniomycetes</taxon>
        <taxon>Pucciniales</taxon>
        <taxon>Pucciniaceae</taxon>
        <taxon>Puccinia</taxon>
    </lineage>
</organism>
<name>A0A0L0V8Y6_9BASI</name>
<gene>
    <name evidence="2" type="ORF">PSTG_10968</name>
</gene>
<evidence type="ECO:0000313" key="3">
    <source>
        <dbReference type="Proteomes" id="UP000054564"/>
    </source>
</evidence>